<comment type="caution">
    <text evidence="4">The sequence shown here is derived from an EMBL/GenBank/DDBJ whole genome shotgun (WGS) entry which is preliminary data.</text>
</comment>
<organism evidence="4 5">
    <name type="scientific">Blomia tropicalis</name>
    <name type="common">Mite</name>
    <dbReference type="NCBI Taxonomy" id="40697"/>
    <lineage>
        <taxon>Eukaryota</taxon>
        <taxon>Metazoa</taxon>
        <taxon>Ecdysozoa</taxon>
        <taxon>Arthropoda</taxon>
        <taxon>Chelicerata</taxon>
        <taxon>Arachnida</taxon>
        <taxon>Acari</taxon>
        <taxon>Acariformes</taxon>
        <taxon>Sarcoptiformes</taxon>
        <taxon>Astigmata</taxon>
        <taxon>Glycyphagoidea</taxon>
        <taxon>Echimyopodidae</taxon>
        <taxon>Blomia</taxon>
    </lineage>
</organism>
<feature type="compositionally biased region" description="Polar residues" evidence="1">
    <location>
        <begin position="257"/>
        <end position="276"/>
    </location>
</feature>
<dbReference type="EMBL" id="JAPWDV010000003">
    <property type="protein sequence ID" value="KAJ6218393.1"/>
    <property type="molecule type" value="Genomic_DNA"/>
</dbReference>
<name>A0A9Q0RJT8_BLOTA</name>
<evidence type="ECO:0000313" key="4">
    <source>
        <dbReference type="EMBL" id="KAJ6218393.1"/>
    </source>
</evidence>
<sequence length="282" mass="31860">MISMTFIWWWSSLHIIPLLADTFPLRKFIENSTTSFTIPSSNECFNKSQWDEILFNCELYGNSFFQSDQSSYNEHLCVGSYIMIDCIMTDVCSICGSSLVNIMMPRWKEMFNDIDNTDSCTQWPSNKTRDSFLCPESSFDADHIDRDETGMAITMLIFIVALLIIIPFVWFAQQKGNVNNKPKKVDTEIGSITSVKQRSTKDKKDLPKVGTTPKMIHNNSSGSSPKLDRKSEIKTNNSAIKMCASQPKSNVPMETKSLASNISAKSQPSPYQSVKSIKSIHN</sequence>
<evidence type="ECO:0000256" key="3">
    <source>
        <dbReference type="SAM" id="SignalP"/>
    </source>
</evidence>
<evidence type="ECO:0000256" key="1">
    <source>
        <dbReference type="SAM" id="MobiDB-lite"/>
    </source>
</evidence>
<evidence type="ECO:0000256" key="2">
    <source>
        <dbReference type="SAM" id="Phobius"/>
    </source>
</evidence>
<feature type="region of interest" description="Disordered" evidence="1">
    <location>
        <begin position="195"/>
        <end position="282"/>
    </location>
</feature>
<feature type="transmembrane region" description="Helical" evidence="2">
    <location>
        <begin position="151"/>
        <end position="172"/>
    </location>
</feature>
<proteinExistence type="predicted"/>
<dbReference type="Proteomes" id="UP001142055">
    <property type="component" value="Chromosome 3"/>
</dbReference>
<accession>A0A9Q0RJT8</accession>
<feature type="signal peptide" evidence="3">
    <location>
        <begin position="1"/>
        <end position="20"/>
    </location>
</feature>
<keyword evidence="2" id="KW-1133">Transmembrane helix</keyword>
<keyword evidence="2" id="KW-0812">Transmembrane</keyword>
<keyword evidence="3" id="KW-0732">Signal</keyword>
<feature type="chain" id="PRO_5040334583" evidence="3">
    <location>
        <begin position="21"/>
        <end position="282"/>
    </location>
</feature>
<keyword evidence="2" id="KW-0472">Membrane</keyword>
<reference evidence="4" key="1">
    <citation type="submission" date="2022-12" db="EMBL/GenBank/DDBJ databases">
        <title>Genome assemblies of Blomia tropicalis.</title>
        <authorList>
            <person name="Cui Y."/>
        </authorList>
    </citation>
    <scope>NUCLEOTIDE SEQUENCE</scope>
    <source>
        <tissue evidence="4">Adult mites</tissue>
    </source>
</reference>
<protein>
    <submittedName>
        <fullName evidence="4">Uncharacterized protein</fullName>
    </submittedName>
</protein>
<gene>
    <name evidence="4" type="ORF">RDWZM_009550</name>
</gene>
<evidence type="ECO:0000313" key="5">
    <source>
        <dbReference type="Proteomes" id="UP001142055"/>
    </source>
</evidence>
<keyword evidence="5" id="KW-1185">Reference proteome</keyword>
<dbReference type="AlphaFoldDB" id="A0A9Q0RJT8"/>